<proteinExistence type="inferred from homology"/>
<dbReference type="PROSITE" id="PS00059">
    <property type="entry name" value="ADH_ZINC"/>
    <property type="match status" value="1"/>
</dbReference>
<evidence type="ECO:0000259" key="4">
    <source>
        <dbReference type="Pfam" id="PF08240"/>
    </source>
</evidence>
<dbReference type="InterPro" id="IPR002328">
    <property type="entry name" value="ADH_Zn_CS"/>
</dbReference>
<dbReference type="InterPro" id="IPR013154">
    <property type="entry name" value="ADH-like_N"/>
</dbReference>
<dbReference type="PANTHER" id="PTHR43189:SF1">
    <property type="entry name" value="ZINC-TYPE ALCOHOL DEHYDROGENASE-LIKE PROTEIN C1198.01"/>
    <property type="match status" value="1"/>
</dbReference>
<sequence length="399" mass="41695">MRNDDTMRAVVCHETKLEVAEVPAPRPAKGQVLLDVLSCGICGSDLHARVHADQQADALAEVGYDGAMRTGQRVVMGHEFVGRVAAYGPGCAEKIPVGSTVVALPLARAGEDVHAIGISASAPGAYAEQVVVEEAMMIPVPDGLAPEVAVLTEPMAIGYHAVRRGEVGKDDVAIVIGCGPVGLAIIGMLKAQGVRTVVASDLSPGRRALATTFGADVVVDPRETSPYEAAGDRGFLTGVAARVKLGLGAMQKLRPLPVPWHVVWRVLDRAGKTAPARPVVFECVGVPGMLDGVITQAPLSSRVVVAGVCMVPDSIRPTIAVNKEIDLRFVVGYSPLEFRDTLHMIARGKVDPRPMVTGTVGLDGVGNAFDALGDPEAHAKILIDPRSSATSPQQPAVPR</sequence>
<dbReference type="GO" id="GO:0016491">
    <property type="term" value="F:oxidoreductase activity"/>
    <property type="evidence" value="ECO:0007669"/>
    <property type="project" value="UniProtKB-KW"/>
</dbReference>
<dbReference type="InterPro" id="IPR036291">
    <property type="entry name" value="NAD(P)-bd_dom_sf"/>
</dbReference>
<dbReference type="Gene3D" id="3.90.180.10">
    <property type="entry name" value="Medium-chain alcohol dehydrogenases, catalytic domain"/>
    <property type="match status" value="1"/>
</dbReference>
<dbReference type="SUPFAM" id="SSF51735">
    <property type="entry name" value="NAD(P)-binding Rossmann-fold domains"/>
    <property type="match status" value="1"/>
</dbReference>
<protein>
    <submittedName>
        <fullName evidence="5">Threonine dehydrogenase-like Zn-dependent dehydrogenase</fullName>
    </submittedName>
</protein>
<feature type="domain" description="Alcohol dehydrogenase-like N-terminal" evidence="4">
    <location>
        <begin position="29"/>
        <end position="142"/>
    </location>
</feature>
<dbReference type="PANTHER" id="PTHR43189">
    <property type="entry name" value="ZINC-TYPE ALCOHOL DEHYDROGENASE-LIKE PROTEIN C1198.01-RELATED"/>
    <property type="match status" value="1"/>
</dbReference>
<dbReference type="InterPro" id="IPR013149">
    <property type="entry name" value="ADH-like_C"/>
</dbReference>
<dbReference type="CDD" id="cd08262">
    <property type="entry name" value="Zn_ADH8"/>
    <property type="match status" value="1"/>
</dbReference>
<comment type="cofactor">
    <cofactor evidence="2">
        <name>Zn(2+)</name>
        <dbReference type="ChEBI" id="CHEBI:29105"/>
    </cofactor>
</comment>
<dbReference type="AlphaFoldDB" id="A0A5S5D506"/>
<dbReference type="Pfam" id="PF00107">
    <property type="entry name" value="ADH_zinc_N"/>
    <property type="match status" value="1"/>
</dbReference>
<reference evidence="5 6" key="1">
    <citation type="submission" date="2019-07" db="EMBL/GenBank/DDBJ databases">
        <title>Genomic Encyclopedia of Archaeal and Bacterial Type Strains, Phase II (KMG-II): from individual species to whole genera.</title>
        <authorList>
            <person name="Goeker M."/>
        </authorList>
    </citation>
    <scope>NUCLEOTIDE SEQUENCE [LARGE SCALE GENOMIC DNA]</scope>
    <source>
        <strain evidence="5 6">DSM 46842</strain>
    </source>
</reference>
<dbReference type="SUPFAM" id="SSF50129">
    <property type="entry name" value="GroES-like"/>
    <property type="match status" value="1"/>
</dbReference>
<comment type="caution">
    <text evidence="5">The sequence shown here is derived from an EMBL/GenBank/DDBJ whole genome shotgun (WGS) entry which is preliminary data.</text>
</comment>
<gene>
    <name evidence="5" type="ORF">BD833_101222</name>
</gene>
<keyword evidence="6" id="KW-1185">Reference proteome</keyword>
<dbReference type="Gene3D" id="3.40.50.720">
    <property type="entry name" value="NAD(P)-binding Rossmann-like Domain"/>
    <property type="match status" value="1"/>
</dbReference>
<evidence type="ECO:0000259" key="3">
    <source>
        <dbReference type="Pfam" id="PF00107"/>
    </source>
</evidence>
<dbReference type="GO" id="GO:0008270">
    <property type="term" value="F:zinc ion binding"/>
    <property type="evidence" value="ECO:0007669"/>
    <property type="project" value="InterPro"/>
</dbReference>
<accession>A0A5S5D506</accession>
<dbReference type="Proteomes" id="UP000322499">
    <property type="component" value="Unassembled WGS sequence"/>
</dbReference>
<dbReference type="RefSeq" id="WP_243737368.1">
    <property type="nucleotide sequence ID" value="NZ_VNHW01000001.1"/>
</dbReference>
<comment type="similarity">
    <text evidence="2">Belongs to the zinc-containing alcohol dehydrogenase family.</text>
</comment>
<dbReference type="InterPro" id="IPR011032">
    <property type="entry name" value="GroES-like_sf"/>
</dbReference>
<organism evidence="5 6">
    <name type="scientific">Blastococcus xanthinilyticus</name>
    <dbReference type="NCBI Taxonomy" id="1564164"/>
    <lineage>
        <taxon>Bacteria</taxon>
        <taxon>Bacillati</taxon>
        <taxon>Actinomycetota</taxon>
        <taxon>Actinomycetes</taxon>
        <taxon>Geodermatophilales</taxon>
        <taxon>Geodermatophilaceae</taxon>
        <taxon>Blastococcus</taxon>
    </lineage>
</organism>
<evidence type="ECO:0000313" key="6">
    <source>
        <dbReference type="Proteomes" id="UP000322499"/>
    </source>
</evidence>
<keyword evidence="2" id="KW-0862">Zinc</keyword>
<keyword evidence="2" id="KW-0479">Metal-binding</keyword>
<name>A0A5S5D506_9ACTN</name>
<dbReference type="Pfam" id="PF08240">
    <property type="entry name" value="ADH_N"/>
    <property type="match status" value="1"/>
</dbReference>
<evidence type="ECO:0000256" key="1">
    <source>
        <dbReference type="ARBA" id="ARBA00023002"/>
    </source>
</evidence>
<keyword evidence="1" id="KW-0560">Oxidoreductase</keyword>
<dbReference type="EMBL" id="VNHW01000001">
    <property type="protein sequence ID" value="TYP90504.1"/>
    <property type="molecule type" value="Genomic_DNA"/>
</dbReference>
<feature type="domain" description="Alcohol dehydrogenase-like C-terminal" evidence="3">
    <location>
        <begin position="180"/>
        <end position="226"/>
    </location>
</feature>
<evidence type="ECO:0000313" key="5">
    <source>
        <dbReference type="EMBL" id="TYP90504.1"/>
    </source>
</evidence>
<evidence type="ECO:0000256" key="2">
    <source>
        <dbReference type="RuleBase" id="RU361277"/>
    </source>
</evidence>